<dbReference type="PRINTS" id="PR00416">
    <property type="entry name" value="EUTPISMRASEI"/>
</dbReference>
<evidence type="ECO:0000256" key="1">
    <source>
        <dbReference type="ARBA" id="ARBA00000213"/>
    </source>
</evidence>
<dbReference type="Gene3D" id="3.90.15.10">
    <property type="entry name" value="Topoisomerase I, Chain A, domain 3"/>
    <property type="match status" value="1"/>
</dbReference>
<comment type="similarity">
    <text evidence="2">Belongs to the type IB topoisomerase family.</text>
</comment>
<name>A0ABP9ADA5_9SPHI</name>
<accession>A0ABP9ADA5</accession>
<dbReference type="Gene3D" id="3.30.66.10">
    <property type="entry name" value="DNA topoisomerase I domain"/>
    <property type="match status" value="1"/>
</dbReference>
<dbReference type="Gene3D" id="1.10.132.120">
    <property type="match status" value="1"/>
</dbReference>
<keyword evidence="4" id="KW-0799">Topoisomerase</keyword>
<evidence type="ECO:0000313" key="9">
    <source>
        <dbReference type="EMBL" id="GAA4779144.1"/>
    </source>
</evidence>
<gene>
    <name evidence="9" type="ORF">GCM10023231_02290</name>
</gene>
<dbReference type="Pfam" id="PF01028">
    <property type="entry name" value="Topoisom_I"/>
    <property type="match status" value="1"/>
</dbReference>
<feature type="domain" description="DNA topoisomerase IB N-terminal" evidence="8">
    <location>
        <begin position="28"/>
        <end position="76"/>
    </location>
</feature>
<dbReference type="InterPro" id="IPR049331">
    <property type="entry name" value="Top1B_N_bact"/>
</dbReference>
<evidence type="ECO:0000313" key="10">
    <source>
        <dbReference type="Proteomes" id="UP001501411"/>
    </source>
</evidence>
<evidence type="ECO:0000256" key="6">
    <source>
        <dbReference type="ARBA" id="ARBA00023235"/>
    </source>
</evidence>
<evidence type="ECO:0000256" key="3">
    <source>
        <dbReference type="ARBA" id="ARBA00012891"/>
    </source>
</evidence>
<feature type="domain" description="DNA topoisomerase I catalytic core eukaryotic-type" evidence="7">
    <location>
        <begin position="92"/>
        <end position="295"/>
    </location>
</feature>
<dbReference type="PROSITE" id="PS52038">
    <property type="entry name" value="TOPO_IB_2"/>
    <property type="match status" value="1"/>
</dbReference>
<sequence length="344" mass="40068">MLPLKDACPLRYTHADDSGYTRVKKGRGFAYVDDKKRFIRDKQTLDRIKSLVIPPAWTNVWITSYSNGHLQATGIDSKGRKQYLYHPLWNELREKNKIENILAFGKALPKLRKHIQRDLKKHKLGKEKVTALALNIMEDTLIRAGSIQYRKQNNSYGLTTLRTKHVQINGQVVFFKFVGKKGKEHQIKLSDRSLAKRLRQVMELPGQEVFQYYNEKGERCKLDSGDLNEYIHQHTKQHFTTKDFRTWYATFFAFSYLIQPQNNSESTIAYKQNLNKCLDFVAKKLGNTRAVCKASYVCGELMDTYQLNGLQPFVKKWKVKSVEALEKSQIEKLLLTFLANLKRP</sequence>
<proteinExistence type="inferred from homology"/>
<keyword evidence="5" id="KW-0238">DNA-binding</keyword>
<protein>
    <recommendedName>
        <fullName evidence="3">DNA topoisomerase</fullName>
        <ecNumber evidence="3">5.6.2.1</ecNumber>
    </recommendedName>
</protein>
<dbReference type="EC" id="5.6.2.1" evidence="3"/>
<comment type="caution">
    <text evidence="9">The sequence shown here is derived from an EMBL/GenBank/DDBJ whole genome shotgun (WGS) entry which is preliminary data.</text>
</comment>
<dbReference type="InterPro" id="IPR035447">
    <property type="entry name" value="DNA_topo_I_N_sf"/>
</dbReference>
<dbReference type="InterPro" id="IPR013500">
    <property type="entry name" value="TopoI_cat_euk"/>
</dbReference>
<dbReference type="Pfam" id="PF21338">
    <property type="entry name" value="Top1B_N_bact"/>
    <property type="match status" value="1"/>
</dbReference>
<dbReference type="InterPro" id="IPR014711">
    <property type="entry name" value="TopoI_cat_a-hlx-sub_euk"/>
</dbReference>
<comment type="catalytic activity">
    <reaction evidence="1">
        <text>ATP-independent breakage of single-stranded DNA, followed by passage and rejoining.</text>
        <dbReference type="EC" id="5.6.2.1"/>
    </reaction>
</comment>
<dbReference type="InterPro" id="IPR001631">
    <property type="entry name" value="TopoI"/>
</dbReference>
<dbReference type="SUPFAM" id="SSF56349">
    <property type="entry name" value="DNA breaking-rejoining enzymes"/>
    <property type="match status" value="1"/>
</dbReference>
<dbReference type="SUPFAM" id="SSF55869">
    <property type="entry name" value="DNA topoisomerase I domain"/>
    <property type="match status" value="1"/>
</dbReference>
<dbReference type="RefSeq" id="WP_345229846.1">
    <property type="nucleotide sequence ID" value="NZ_BAABIQ010000002.1"/>
</dbReference>
<evidence type="ECO:0000259" key="8">
    <source>
        <dbReference type="Pfam" id="PF21338"/>
    </source>
</evidence>
<evidence type="ECO:0000256" key="2">
    <source>
        <dbReference type="ARBA" id="ARBA00006645"/>
    </source>
</evidence>
<dbReference type="InterPro" id="IPR011010">
    <property type="entry name" value="DNA_brk_join_enz"/>
</dbReference>
<dbReference type="EMBL" id="BAABIQ010000002">
    <property type="protein sequence ID" value="GAA4779144.1"/>
    <property type="molecule type" value="Genomic_DNA"/>
</dbReference>
<evidence type="ECO:0000256" key="4">
    <source>
        <dbReference type="ARBA" id="ARBA00023029"/>
    </source>
</evidence>
<evidence type="ECO:0000259" key="7">
    <source>
        <dbReference type="Pfam" id="PF01028"/>
    </source>
</evidence>
<keyword evidence="10" id="KW-1185">Reference proteome</keyword>
<keyword evidence="6" id="KW-0413">Isomerase</keyword>
<reference evidence="10" key="1">
    <citation type="journal article" date="2019" name="Int. J. Syst. Evol. Microbiol.">
        <title>The Global Catalogue of Microorganisms (GCM) 10K type strain sequencing project: providing services to taxonomists for standard genome sequencing and annotation.</title>
        <authorList>
            <consortium name="The Broad Institute Genomics Platform"/>
            <consortium name="The Broad Institute Genome Sequencing Center for Infectious Disease"/>
            <person name="Wu L."/>
            <person name="Ma J."/>
        </authorList>
    </citation>
    <scope>NUCLEOTIDE SEQUENCE [LARGE SCALE GENOMIC DNA]</scope>
    <source>
        <strain evidence="10">JCM 18200</strain>
    </source>
</reference>
<evidence type="ECO:0000256" key="5">
    <source>
        <dbReference type="ARBA" id="ARBA00023125"/>
    </source>
</evidence>
<dbReference type="Proteomes" id="UP001501411">
    <property type="component" value="Unassembled WGS sequence"/>
</dbReference>
<organism evidence="9 10">
    <name type="scientific">Olivibacter ginsenosidimutans</name>
    <dbReference type="NCBI Taxonomy" id="1176537"/>
    <lineage>
        <taxon>Bacteria</taxon>
        <taxon>Pseudomonadati</taxon>
        <taxon>Bacteroidota</taxon>
        <taxon>Sphingobacteriia</taxon>
        <taxon>Sphingobacteriales</taxon>
        <taxon>Sphingobacteriaceae</taxon>
        <taxon>Olivibacter</taxon>
    </lineage>
</organism>